<evidence type="ECO:0000313" key="1">
    <source>
        <dbReference type="EMBL" id="MDT7827539.1"/>
    </source>
</evidence>
<gene>
    <name evidence="1" type="ORF">RQM65_02525</name>
    <name evidence="2" type="ORF">RQM65_03275</name>
    <name evidence="3" type="ORF">RQM65_10575</name>
    <name evidence="4" type="ORF">RQM65_14085</name>
    <name evidence="5" type="ORF">RQM65_16590</name>
</gene>
<organism evidence="2 6">
    <name type="scientific">Pricia mediterranea</name>
    <dbReference type="NCBI Taxonomy" id="3076079"/>
    <lineage>
        <taxon>Bacteria</taxon>
        <taxon>Pseudomonadati</taxon>
        <taxon>Bacteroidota</taxon>
        <taxon>Flavobacteriia</taxon>
        <taxon>Flavobacteriales</taxon>
        <taxon>Flavobacteriaceae</taxon>
        <taxon>Pricia</taxon>
    </lineage>
</organism>
<dbReference type="EMBL" id="JAVTTP010000001">
    <property type="protein sequence ID" value="MDT7829800.1"/>
    <property type="molecule type" value="Genomic_DNA"/>
</dbReference>
<evidence type="ECO:0000313" key="2">
    <source>
        <dbReference type="EMBL" id="MDT7827686.1"/>
    </source>
</evidence>
<dbReference type="EMBL" id="JAVTTP010000001">
    <property type="protein sequence ID" value="MDT7830288.1"/>
    <property type="molecule type" value="Genomic_DNA"/>
</dbReference>
<reference evidence="2 6" key="1">
    <citation type="submission" date="2023-09" db="EMBL/GenBank/DDBJ databases">
        <title>Novel taxa isolated from Blanes Bay.</title>
        <authorList>
            <person name="Rey-Velasco X."/>
            <person name="Lucena T."/>
        </authorList>
    </citation>
    <scope>NUCLEOTIDE SEQUENCE [LARGE SCALE GENOMIC DNA]</scope>
    <source>
        <strain evidence="2 6">S334</strain>
    </source>
</reference>
<evidence type="ECO:0000313" key="3">
    <source>
        <dbReference type="EMBL" id="MDT7829109.1"/>
    </source>
</evidence>
<sequence>MRGPVSVEGLLQGVDVELSPQFRPYLAHDLEVFQTIGTDIDAAEELPVQVAVEPFDKFSVGAIRIVLEEHQGDLAPGGEDRLRAFFRLLHTEGRHHVVPGHRPVDLAQIGFQKTVKENSQLFLLGGK</sequence>
<keyword evidence="6" id="KW-1185">Reference proteome</keyword>
<dbReference type="EMBL" id="JAVTTP010000001">
    <property type="protein sequence ID" value="MDT7827686.1"/>
    <property type="molecule type" value="Genomic_DNA"/>
</dbReference>
<accession>A0ABU3L308</accession>
<evidence type="ECO:0000313" key="6">
    <source>
        <dbReference type="Proteomes" id="UP001250656"/>
    </source>
</evidence>
<dbReference type="EMBL" id="JAVTTP010000001">
    <property type="protein sequence ID" value="MDT7827539.1"/>
    <property type="molecule type" value="Genomic_DNA"/>
</dbReference>
<evidence type="ECO:0000313" key="4">
    <source>
        <dbReference type="EMBL" id="MDT7829800.1"/>
    </source>
</evidence>
<dbReference type="Proteomes" id="UP001250656">
    <property type="component" value="Unassembled WGS sequence"/>
</dbReference>
<dbReference type="EMBL" id="JAVTTP010000001">
    <property type="protein sequence ID" value="MDT7829109.1"/>
    <property type="molecule type" value="Genomic_DNA"/>
</dbReference>
<evidence type="ECO:0000313" key="5">
    <source>
        <dbReference type="EMBL" id="MDT7830288.1"/>
    </source>
</evidence>
<name>A0ABU3L308_9FLAO</name>
<protein>
    <submittedName>
        <fullName evidence="2">Uncharacterized protein</fullName>
    </submittedName>
</protein>
<proteinExistence type="predicted"/>
<comment type="caution">
    <text evidence="2">The sequence shown here is derived from an EMBL/GenBank/DDBJ whole genome shotgun (WGS) entry which is preliminary data.</text>
</comment>